<dbReference type="InterPro" id="IPR050930">
    <property type="entry name" value="MFS_Vesicular_Transporter"/>
</dbReference>
<organism evidence="9 10">
    <name type="scientific">Zopfia rhizophila CBS 207.26</name>
    <dbReference type="NCBI Taxonomy" id="1314779"/>
    <lineage>
        <taxon>Eukaryota</taxon>
        <taxon>Fungi</taxon>
        <taxon>Dikarya</taxon>
        <taxon>Ascomycota</taxon>
        <taxon>Pezizomycotina</taxon>
        <taxon>Dothideomycetes</taxon>
        <taxon>Dothideomycetes incertae sedis</taxon>
        <taxon>Zopfiaceae</taxon>
        <taxon>Zopfia</taxon>
    </lineage>
</organism>
<dbReference type="PROSITE" id="PS50850">
    <property type="entry name" value="MFS"/>
    <property type="match status" value="1"/>
</dbReference>
<dbReference type="AlphaFoldDB" id="A0A6A6EEK0"/>
<dbReference type="InterPro" id="IPR020846">
    <property type="entry name" value="MFS_dom"/>
</dbReference>
<feature type="compositionally biased region" description="Low complexity" evidence="6">
    <location>
        <begin position="256"/>
        <end position="265"/>
    </location>
</feature>
<feature type="transmembrane region" description="Helical" evidence="7">
    <location>
        <begin position="359"/>
        <end position="379"/>
    </location>
</feature>
<feature type="transmembrane region" description="Helical" evidence="7">
    <location>
        <begin position="83"/>
        <end position="104"/>
    </location>
</feature>
<feature type="transmembrane region" description="Helical" evidence="7">
    <location>
        <begin position="174"/>
        <end position="196"/>
    </location>
</feature>
<evidence type="ECO:0000256" key="4">
    <source>
        <dbReference type="ARBA" id="ARBA00022989"/>
    </source>
</evidence>
<feature type="region of interest" description="Disordered" evidence="6">
    <location>
        <begin position="239"/>
        <end position="265"/>
    </location>
</feature>
<feature type="transmembrane region" description="Helical" evidence="7">
    <location>
        <begin position="116"/>
        <end position="138"/>
    </location>
</feature>
<evidence type="ECO:0000313" key="9">
    <source>
        <dbReference type="EMBL" id="KAF2188306.1"/>
    </source>
</evidence>
<dbReference type="SUPFAM" id="SSF103473">
    <property type="entry name" value="MFS general substrate transporter"/>
    <property type="match status" value="1"/>
</dbReference>
<dbReference type="CDD" id="cd17325">
    <property type="entry name" value="MFS_MdtG_SLC18_like"/>
    <property type="match status" value="1"/>
</dbReference>
<proteinExistence type="predicted"/>
<keyword evidence="3 7" id="KW-0812">Transmembrane</keyword>
<evidence type="ECO:0000256" key="7">
    <source>
        <dbReference type="SAM" id="Phobius"/>
    </source>
</evidence>
<feature type="transmembrane region" description="Helical" evidence="7">
    <location>
        <begin position="40"/>
        <end position="63"/>
    </location>
</feature>
<evidence type="ECO:0000256" key="6">
    <source>
        <dbReference type="SAM" id="MobiDB-lite"/>
    </source>
</evidence>
<dbReference type="OrthoDB" id="5086884at2759"/>
<feature type="transmembrane region" description="Helical" evidence="7">
    <location>
        <begin position="285"/>
        <end position="311"/>
    </location>
</feature>
<keyword evidence="4 7" id="KW-1133">Transmembrane helix</keyword>
<dbReference type="Pfam" id="PF07690">
    <property type="entry name" value="MFS_1"/>
    <property type="match status" value="1"/>
</dbReference>
<feature type="transmembrane region" description="Helical" evidence="7">
    <location>
        <begin position="391"/>
        <end position="414"/>
    </location>
</feature>
<gene>
    <name evidence="9" type="ORF">K469DRAFT_703810</name>
</gene>
<keyword evidence="5 7" id="KW-0472">Membrane</keyword>
<dbReference type="EMBL" id="ML994624">
    <property type="protein sequence ID" value="KAF2188306.1"/>
    <property type="molecule type" value="Genomic_DNA"/>
</dbReference>
<feature type="transmembrane region" description="Helical" evidence="7">
    <location>
        <begin position="144"/>
        <end position="162"/>
    </location>
</feature>
<dbReference type="Proteomes" id="UP000800200">
    <property type="component" value="Unassembled WGS sequence"/>
</dbReference>
<dbReference type="PANTHER" id="PTHR23506:SF37">
    <property type="entry name" value="MAJOR FACILITATOR SUPERFAMILY (MFS) PROFILE DOMAIN-CONTAINING PROTEIN"/>
    <property type="match status" value="1"/>
</dbReference>
<dbReference type="InterPro" id="IPR011701">
    <property type="entry name" value="MFS"/>
</dbReference>
<evidence type="ECO:0000256" key="2">
    <source>
        <dbReference type="ARBA" id="ARBA00022448"/>
    </source>
</evidence>
<dbReference type="Gene3D" id="1.20.1250.20">
    <property type="entry name" value="MFS general substrate transporter like domains"/>
    <property type="match status" value="2"/>
</dbReference>
<evidence type="ECO:0000256" key="3">
    <source>
        <dbReference type="ARBA" id="ARBA00022692"/>
    </source>
</evidence>
<sequence length="511" mass="54713">MPSHPPGRTSSAWTMLKNSLPLGRGDSNPPIGLKWRSNTFFIVCTVGIGAFTDLFLYGLIVPVLPFMLKDRVHVPDSEIQSTISNLLAIFAAASCLASPVAGILADRLSSSRHLPFLLGLVFLLFSTILLAVGTTVPVLAIARFLQGASGGTVWTIGLALLIETVGQENLGKTVGSIFSFISVAGLFSPIVGGLLYAKTGYAGVFGFGVAFIVIDFIMRLLMIEKKVAAKYQLLTPTPPDLDPDSECPESNSPTESTPLLPQSSSDLSQYLLPEPKHRITRMFPILLVLRDTGLITALFIGFIQAFLLGAFDATIPLVAESRYGFDSLKAGLLFFPLGASDFFLGPLFGWCVDRWGTKPISILGFTWFVPVLILLRIPTEVTIGLELGHQIALYASLLALNGVGLAIINSTSIVETGTVLEKYWRTNTDLFGGQAPYAQLYGINSMIWSLGLTVGPLMAGDLREKIGYGNMNAVLAGICGFTAILTVLFVEDKGKAKRSNDDNGGNGQNGA</sequence>
<feature type="transmembrane region" description="Helical" evidence="7">
    <location>
        <begin position="202"/>
        <end position="222"/>
    </location>
</feature>
<keyword evidence="2" id="KW-0813">Transport</keyword>
<keyword evidence="10" id="KW-1185">Reference proteome</keyword>
<protein>
    <submittedName>
        <fullName evidence="9">MFS general substrate transporter</fullName>
    </submittedName>
</protein>
<feature type="transmembrane region" description="Helical" evidence="7">
    <location>
        <begin position="471"/>
        <end position="490"/>
    </location>
</feature>
<feature type="transmembrane region" description="Helical" evidence="7">
    <location>
        <begin position="331"/>
        <end position="352"/>
    </location>
</feature>
<dbReference type="PANTHER" id="PTHR23506">
    <property type="entry name" value="GH10249P"/>
    <property type="match status" value="1"/>
</dbReference>
<dbReference type="GO" id="GO:0016020">
    <property type="term" value="C:membrane"/>
    <property type="evidence" value="ECO:0007669"/>
    <property type="project" value="UniProtKB-SubCell"/>
</dbReference>
<comment type="subcellular location">
    <subcellularLocation>
        <location evidence="1">Membrane</location>
        <topology evidence="1">Multi-pass membrane protein</topology>
    </subcellularLocation>
</comment>
<evidence type="ECO:0000259" key="8">
    <source>
        <dbReference type="PROSITE" id="PS50850"/>
    </source>
</evidence>
<evidence type="ECO:0000313" key="10">
    <source>
        <dbReference type="Proteomes" id="UP000800200"/>
    </source>
</evidence>
<dbReference type="InterPro" id="IPR036259">
    <property type="entry name" value="MFS_trans_sf"/>
</dbReference>
<dbReference type="GO" id="GO:0022857">
    <property type="term" value="F:transmembrane transporter activity"/>
    <property type="evidence" value="ECO:0007669"/>
    <property type="project" value="InterPro"/>
</dbReference>
<reference evidence="9" key="1">
    <citation type="journal article" date="2020" name="Stud. Mycol.">
        <title>101 Dothideomycetes genomes: a test case for predicting lifestyles and emergence of pathogens.</title>
        <authorList>
            <person name="Haridas S."/>
            <person name="Albert R."/>
            <person name="Binder M."/>
            <person name="Bloem J."/>
            <person name="Labutti K."/>
            <person name="Salamov A."/>
            <person name="Andreopoulos B."/>
            <person name="Baker S."/>
            <person name="Barry K."/>
            <person name="Bills G."/>
            <person name="Bluhm B."/>
            <person name="Cannon C."/>
            <person name="Castanera R."/>
            <person name="Culley D."/>
            <person name="Daum C."/>
            <person name="Ezra D."/>
            <person name="Gonzalez J."/>
            <person name="Henrissat B."/>
            <person name="Kuo A."/>
            <person name="Liang C."/>
            <person name="Lipzen A."/>
            <person name="Lutzoni F."/>
            <person name="Magnuson J."/>
            <person name="Mondo S."/>
            <person name="Nolan M."/>
            <person name="Ohm R."/>
            <person name="Pangilinan J."/>
            <person name="Park H.-J."/>
            <person name="Ramirez L."/>
            <person name="Alfaro M."/>
            <person name="Sun H."/>
            <person name="Tritt A."/>
            <person name="Yoshinaga Y."/>
            <person name="Zwiers L.-H."/>
            <person name="Turgeon B."/>
            <person name="Goodwin S."/>
            <person name="Spatafora J."/>
            <person name="Crous P."/>
            <person name="Grigoriev I."/>
        </authorList>
    </citation>
    <scope>NUCLEOTIDE SEQUENCE</scope>
    <source>
        <strain evidence="9">CBS 207.26</strain>
    </source>
</reference>
<feature type="domain" description="Major facilitator superfamily (MFS) profile" evidence="8">
    <location>
        <begin position="42"/>
        <end position="494"/>
    </location>
</feature>
<name>A0A6A6EEK0_9PEZI</name>
<evidence type="ECO:0000256" key="1">
    <source>
        <dbReference type="ARBA" id="ARBA00004141"/>
    </source>
</evidence>
<feature type="transmembrane region" description="Helical" evidence="7">
    <location>
        <begin position="435"/>
        <end position="459"/>
    </location>
</feature>
<accession>A0A6A6EEK0</accession>
<evidence type="ECO:0000256" key="5">
    <source>
        <dbReference type="ARBA" id="ARBA00023136"/>
    </source>
</evidence>